<name>A0A0G0SFZ0_9BACT</name>
<sequence length="164" mass="17507">MKKLFIPFIAAAVFIVAVGILLQKTSVLNPTQPKESSQAVPAVTINGNIILVEVAKNSQERAKGLSGRASLDAGSGMLFIFEGKSETTTFWMKGMSIPLDIIWIQDAKIIRIDKNVPIPAPETPDNKLKTYSAGVAVDYVLEVNAGFSDSNSIKIGDSVSISGI</sequence>
<dbReference type="InterPro" id="IPR003795">
    <property type="entry name" value="DUF192"/>
</dbReference>
<evidence type="ECO:0008006" key="3">
    <source>
        <dbReference type="Google" id="ProtNLM"/>
    </source>
</evidence>
<dbReference type="Pfam" id="PF02643">
    <property type="entry name" value="DUF192"/>
    <property type="match status" value="1"/>
</dbReference>
<dbReference type="Proteomes" id="UP000034293">
    <property type="component" value="Unassembled WGS sequence"/>
</dbReference>
<dbReference type="PANTHER" id="PTHR37953">
    <property type="entry name" value="UPF0127 PROTEIN MJ1496"/>
    <property type="match status" value="1"/>
</dbReference>
<reference evidence="1 2" key="1">
    <citation type="journal article" date="2015" name="Nature">
        <title>rRNA introns, odd ribosomes, and small enigmatic genomes across a large radiation of phyla.</title>
        <authorList>
            <person name="Brown C.T."/>
            <person name="Hug L.A."/>
            <person name="Thomas B.C."/>
            <person name="Sharon I."/>
            <person name="Castelle C.J."/>
            <person name="Singh A."/>
            <person name="Wilkins M.J."/>
            <person name="Williams K.H."/>
            <person name="Banfield J.F."/>
        </authorList>
    </citation>
    <scope>NUCLEOTIDE SEQUENCE [LARGE SCALE GENOMIC DNA]</scope>
</reference>
<evidence type="ECO:0000313" key="2">
    <source>
        <dbReference type="Proteomes" id="UP000034293"/>
    </source>
</evidence>
<accession>A0A0G0SFZ0</accession>
<gene>
    <name evidence="1" type="ORF">UU02_C0021G0010</name>
</gene>
<dbReference type="EMBL" id="LBZA01000021">
    <property type="protein sequence ID" value="KKR63694.1"/>
    <property type="molecule type" value="Genomic_DNA"/>
</dbReference>
<dbReference type="InterPro" id="IPR038695">
    <property type="entry name" value="Saro_0823-like_sf"/>
</dbReference>
<protein>
    <recommendedName>
        <fullName evidence="3">DUF192 domain-containing protein</fullName>
    </recommendedName>
</protein>
<organism evidence="1 2">
    <name type="scientific">Candidatus Woesebacteria bacterium GW2011_GWA1_40_43</name>
    <dbReference type="NCBI Taxonomy" id="1618553"/>
    <lineage>
        <taxon>Bacteria</taxon>
        <taxon>Candidatus Woeseibacteriota</taxon>
    </lineage>
</organism>
<proteinExistence type="predicted"/>
<comment type="caution">
    <text evidence="1">The sequence shown here is derived from an EMBL/GenBank/DDBJ whole genome shotgun (WGS) entry which is preliminary data.</text>
</comment>
<dbReference type="PANTHER" id="PTHR37953:SF1">
    <property type="entry name" value="UPF0127 PROTEIN MJ1496"/>
    <property type="match status" value="1"/>
</dbReference>
<dbReference type="AlphaFoldDB" id="A0A0G0SFZ0"/>
<dbReference type="Gene3D" id="2.60.120.1140">
    <property type="entry name" value="Protein of unknown function DUF192"/>
    <property type="match status" value="1"/>
</dbReference>
<evidence type="ECO:0000313" key="1">
    <source>
        <dbReference type="EMBL" id="KKR63694.1"/>
    </source>
</evidence>